<dbReference type="InterPro" id="IPR006035">
    <property type="entry name" value="Ureohydrolase"/>
</dbReference>
<feature type="binding site" evidence="1">
    <location>
        <position position="67"/>
    </location>
    <ligand>
        <name>Mn(2+)</name>
        <dbReference type="ChEBI" id="CHEBI:29035"/>
        <label>1</label>
    </ligand>
</feature>
<evidence type="ECO:0000256" key="2">
    <source>
        <dbReference type="PROSITE-ProRule" id="PRU00742"/>
    </source>
</evidence>
<feature type="binding site" evidence="1">
    <location>
        <position position="89"/>
    </location>
    <ligand>
        <name>Mn(2+)</name>
        <dbReference type="ChEBI" id="CHEBI:29035"/>
        <label>1</label>
    </ligand>
</feature>
<protein>
    <submittedName>
        <fullName evidence="3">Arginase/agmatinase/formimionoglutamate hydrolase, arginase family</fullName>
    </submittedName>
</protein>
<comment type="similarity">
    <text evidence="2">Belongs to the arginase family.</text>
</comment>
<dbReference type="PANTHER" id="PTHR11358">
    <property type="entry name" value="ARGINASE/AGMATINASE"/>
    <property type="match status" value="1"/>
</dbReference>
<reference evidence="3 4" key="1">
    <citation type="submission" date="2015-09" db="EMBL/GenBank/DDBJ databases">
        <authorList>
            <consortium name="Pathogen Informatics"/>
        </authorList>
    </citation>
    <scope>NUCLEOTIDE SEQUENCE [LARGE SCALE GENOMIC DNA]</scope>
    <source>
        <strain evidence="3 4">2789STDY5834876</strain>
    </source>
</reference>
<organism evidence="3 4">
    <name type="scientific">Faecalicatena contorta</name>
    <dbReference type="NCBI Taxonomy" id="39482"/>
    <lineage>
        <taxon>Bacteria</taxon>
        <taxon>Bacillati</taxon>
        <taxon>Bacillota</taxon>
        <taxon>Clostridia</taxon>
        <taxon>Lachnospirales</taxon>
        <taxon>Lachnospiraceae</taxon>
        <taxon>Faecalicatena</taxon>
    </lineage>
</organism>
<dbReference type="AlphaFoldDB" id="A0A173ZFP0"/>
<dbReference type="Pfam" id="PF00491">
    <property type="entry name" value="Arginase"/>
    <property type="match status" value="1"/>
</dbReference>
<keyword evidence="1" id="KW-0464">Manganese</keyword>
<dbReference type="GO" id="GO:0033389">
    <property type="term" value="P:putrescine biosynthetic process from arginine, via agmatine"/>
    <property type="evidence" value="ECO:0007669"/>
    <property type="project" value="TreeGrafter"/>
</dbReference>
<dbReference type="EMBL" id="CYZU01000002">
    <property type="protein sequence ID" value="CUN74489.1"/>
    <property type="molecule type" value="Genomic_DNA"/>
</dbReference>
<dbReference type="PANTHER" id="PTHR11358:SF41">
    <property type="entry name" value="ARGINASE"/>
    <property type="match status" value="1"/>
</dbReference>
<dbReference type="STRING" id="39482.ERS852491_00409"/>
<dbReference type="RefSeq" id="WP_083486988.1">
    <property type="nucleotide sequence ID" value="NZ_CYZU01000002.1"/>
</dbReference>
<dbReference type="Gene3D" id="3.40.800.10">
    <property type="entry name" value="Ureohydrolase domain"/>
    <property type="match status" value="1"/>
</dbReference>
<gene>
    <name evidence="3" type="ORF">ERS852491_00409</name>
</gene>
<sequence>MRNLIMDFTHCYSEMTWKELQDIQYIDCSDIPQCSMYCTPEAEDEIRCRLKSWGPSGIHFLDSGNYHYVTKLFLEKIKFPFSLILFDYHNDMQIPLVHDLTSCGSWAGEVLFTHPYLEQLVLIGPDSRTIEEIPDARRRRLLCVSLQELEQHKARQALKKIPEHIPLYISIDKDVLGKNYARTNWSQGGMSVRMLEEILELLLVNRGVIGADICGECPAGEALPKYLEDERINSRTNKELYLFLKRFIVN</sequence>
<evidence type="ECO:0000313" key="3">
    <source>
        <dbReference type="EMBL" id="CUN74489.1"/>
    </source>
</evidence>
<dbReference type="OrthoDB" id="9805406at2"/>
<dbReference type="GO" id="GO:0008783">
    <property type="term" value="F:agmatinase activity"/>
    <property type="evidence" value="ECO:0007669"/>
    <property type="project" value="TreeGrafter"/>
</dbReference>
<proteinExistence type="inferred from homology"/>
<evidence type="ECO:0000256" key="1">
    <source>
        <dbReference type="PIRSR" id="PIRSR036979-1"/>
    </source>
</evidence>
<keyword evidence="3" id="KW-0378">Hydrolase</keyword>
<dbReference type="GO" id="GO:0046872">
    <property type="term" value="F:metal ion binding"/>
    <property type="evidence" value="ECO:0007669"/>
    <property type="project" value="UniProtKB-KW"/>
</dbReference>
<feature type="binding site" evidence="1">
    <location>
        <position position="172"/>
    </location>
    <ligand>
        <name>Mn(2+)</name>
        <dbReference type="ChEBI" id="CHEBI:29035"/>
        <label>1</label>
    </ligand>
</feature>
<dbReference type="PROSITE" id="PS51409">
    <property type="entry name" value="ARGINASE_2"/>
    <property type="match status" value="1"/>
</dbReference>
<comment type="cofactor">
    <cofactor evidence="1">
        <name>Mn(2+)</name>
        <dbReference type="ChEBI" id="CHEBI:29035"/>
    </cofactor>
    <text evidence="1">Binds 2 manganese ions per subunit.</text>
</comment>
<dbReference type="Proteomes" id="UP000095544">
    <property type="component" value="Unassembled WGS sequence"/>
</dbReference>
<dbReference type="SUPFAM" id="SSF52768">
    <property type="entry name" value="Arginase/deacetylase"/>
    <property type="match status" value="1"/>
</dbReference>
<feature type="binding site" evidence="1">
    <location>
        <position position="174"/>
    </location>
    <ligand>
        <name>Mn(2+)</name>
        <dbReference type="ChEBI" id="CHEBI:29035"/>
        <label>1</label>
    </ligand>
</feature>
<dbReference type="PIRSF" id="PIRSF036979">
    <property type="entry name" value="Arginase"/>
    <property type="match status" value="1"/>
</dbReference>
<evidence type="ECO:0000313" key="4">
    <source>
        <dbReference type="Proteomes" id="UP000095544"/>
    </source>
</evidence>
<feature type="binding site" evidence="1">
    <location>
        <position position="87"/>
    </location>
    <ligand>
        <name>Mn(2+)</name>
        <dbReference type="ChEBI" id="CHEBI:29035"/>
        <label>1</label>
    </ligand>
</feature>
<keyword evidence="1" id="KW-0479">Metal-binding</keyword>
<name>A0A173ZFP0_9FIRM</name>
<feature type="binding site" evidence="1">
    <location>
        <position position="91"/>
    </location>
    <ligand>
        <name>Mn(2+)</name>
        <dbReference type="ChEBI" id="CHEBI:29035"/>
        <label>1</label>
    </ligand>
</feature>
<dbReference type="InterPro" id="IPR023696">
    <property type="entry name" value="Ureohydrolase_dom_sf"/>
</dbReference>
<accession>A0A173ZFP0</accession>